<dbReference type="PROSITE" id="PS50885">
    <property type="entry name" value="HAMP"/>
    <property type="match status" value="1"/>
</dbReference>
<dbReference type="InterPro" id="IPR003660">
    <property type="entry name" value="HAMP_dom"/>
</dbReference>
<dbReference type="SMART" id="SM00283">
    <property type="entry name" value="MA"/>
    <property type="match status" value="1"/>
</dbReference>
<protein>
    <submittedName>
        <fullName evidence="14">Methyl-accepting chemotaxis protein</fullName>
    </submittedName>
</protein>
<gene>
    <name evidence="14" type="ORF">SAE02_65250</name>
</gene>
<dbReference type="InterPro" id="IPR032255">
    <property type="entry name" value="HBM"/>
</dbReference>
<dbReference type="PROSITE" id="PS50111">
    <property type="entry name" value="CHEMOTAXIS_TRANSDUC_2"/>
    <property type="match status" value="1"/>
</dbReference>
<evidence type="ECO:0000259" key="11">
    <source>
        <dbReference type="PROSITE" id="PS50192"/>
    </source>
</evidence>
<dbReference type="Gene3D" id="1.20.120.50">
    <property type="entry name" value="Hemerythrin-like"/>
    <property type="match status" value="1"/>
</dbReference>
<dbReference type="PROSITE" id="PS50192">
    <property type="entry name" value="T_SNARE"/>
    <property type="match status" value="1"/>
</dbReference>
<sequence length="812" mass="86219">MKPIPFLARFKVPTKIGFGFAVVLLLLVAVGSFGGMALYEGVRLQKTYASISDNAQGVLRIAHLVAEMRRDVLVAIDESDEAAAVRATDLGTRINVMLDEASKATSDPERHGNLDVMRSLLGAYQADFKKALTAERVRHDSIEHGMNPIGAKVRTNLTEIVRSAMTDGDFAAAAHAGIAQEALMLARISALHFITTRDKAEIAEFNNRIETYTQTVTELRTRLTDPGRQALATEAVTLAGDYAASFRKVVETTAEAHDLVKGSMAATAAEFGRLAARTSDSQHAAMTTLKDETAAEMDGALVLVLSVSALALVLGIGLAVLLSRAVAGPVTRMTAAMEDLAGGNLSADIPGLGYRDEIGSMAEAVQVFKNNAVEKERLEAAQEEQKRRADEERKLALRKMADGFEAQVGTVVEAVTSAAVQLQASSRQMAATATETSAQATSVAGAAGQASANVQTVATATDELAASINEIANQVERSRTVAVRADGEAKETTQLIERLSDAVVSIGEIVTMINGIASQTNLLALNATIEAARAGEAGKGFAVVASEVKNLANQTAKATEEITGQIAAVQNGTADAVKAITSISRVIAEIGEIGATVASAVSEQTAATGEIARNVEQAAMGTQEVSRSIGMVEQAARDTGSAAEQISSSSSDLSQQADILKREVSRFLDQVRTDRKNLQLVAWEASLEVGSPEIDRHHKELIDQLNHFFGSMMYGDGAAGAVDAIAMLVGSMSEHFADEERQMTRMGYPGTADHIRDHADFIQRFDRLRSDVDAGKPDAANALFEHLADWTKAHILAYDKKVAEYAIARRAG</sequence>
<dbReference type="SUPFAM" id="SSF58104">
    <property type="entry name" value="Methyl-accepting chemotaxis protein (MCP) signaling domain"/>
    <property type="match status" value="1"/>
</dbReference>
<evidence type="ECO:0000259" key="12">
    <source>
        <dbReference type="PROSITE" id="PS50885"/>
    </source>
</evidence>
<keyword evidence="15" id="KW-1185">Reference proteome</keyword>
<feature type="transmembrane region" description="Helical" evidence="9">
    <location>
        <begin position="16"/>
        <end position="39"/>
    </location>
</feature>
<evidence type="ECO:0000259" key="10">
    <source>
        <dbReference type="PROSITE" id="PS50111"/>
    </source>
</evidence>
<dbReference type="InterPro" id="IPR000727">
    <property type="entry name" value="T_SNARE_dom"/>
</dbReference>
<evidence type="ECO:0000256" key="1">
    <source>
        <dbReference type="ARBA" id="ARBA00004429"/>
    </source>
</evidence>
<dbReference type="NCBIfam" id="TIGR02481">
    <property type="entry name" value="hemeryth_dom"/>
    <property type="match status" value="1"/>
</dbReference>
<dbReference type="InterPro" id="IPR004089">
    <property type="entry name" value="MCPsignal_dom"/>
</dbReference>
<dbReference type="CDD" id="cd06225">
    <property type="entry name" value="HAMP"/>
    <property type="match status" value="1"/>
</dbReference>
<evidence type="ECO:0000256" key="4">
    <source>
        <dbReference type="ARBA" id="ARBA00022723"/>
    </source>
</evidence>
<dbReference type="Pfam" id="PF00672">
    <property type="entry name" value="HAMP"/>
    <property type="match status" value="1"/>
</dbReference>
<dbReference type="PANTHER" id="PTHR32089:SF112">
    <property type="entry name" value="LYSOZYME-LIKE PROTEIN-RELATED"/>
    <property type="match status" value="1"/>
</dbReference>
<dbReference type="SMART" id="SM01358">
    <property type="entry name" value="HBM"/>
    <property type="match status" value="1"/>
</dbReference>
<dbReference type="PROSITE" id="PS51753">
    <property type="entry name" value="HBM"/>
    <property type="match status" value="1"/>
</dbReference>
<dbReference type="OrthoDB" id="3378718at2"/>
<dbReference type="Gene3D" id="1.10.287.950">
    <property type="entry name" value="Methyl-accepting chemotaxis protein"/>
    <property type="match status" value="1"/>
</dbReference>
<dbReference type="CDD" id="cd12107">
    <property type="entry name" value="Hemerythrin"/>
    <property type="match status" value="1"/>
</dbReference>
<dbReference type="PROSITE" id="PS00550">
    <property type="entry name" value="HEMERYTHRINS"/>
    <property type="match status" value="1"/>
</dbReference>
<dbReference type="AlphaFoldDB" id="A0A512E0W4"/>
<keyword evidence="5" id="KW-0408">Iron</keyword>
<dbReference type="GO" id="GO:0005886">
    <property type="term" value="C:plasma membrane"/>
    <property type="evidence" value="ECO:0007669"/>
    <property type="project" value="UniProtKB-SubCell"/>
</dbReference>
<dbReference type="SMART" id="SM00304">
    <property type="entry name" value="HAMP"/>
    <property type="match status" value="1"/>
</dbReference>
<feature type="domain" description="HAMP" evidence="12">
    <location>
        <begin position="324"/>
        <end position="377"/>
    </location>
</feature>
<reference evidence="14 15" key="1">
    <citation type="submission" date="2019-07" db="EMBL/GenBank/DDBJ databases">
        <title>Whole genome shotgun sequence of Skermanella aerolata NBRC 106429.</title>
        <authorList>
            <person name="Hosoyama A."/>
            <person name="Uohara A."/>
            <person name="Ohji S."/>
            <person name="Ichikawa N."/>
        </authorList>
    </citation>
    <scope>NUCLEOTIDE SEQUENCE [LARGE SCALE GENOMIC DNA]</scope>
    <source>
        <strain evidence="14 15">NBRC 106429</strain>
    </source>
</reference>
<keyword evidence="9" id="KW-0472">Membrane</keyword>
<comment type="similarity">
    <text evidence="7">Belongs to the methyl-accepting chemotaxis (MCP) protein family.</text>
</comment>
<evidence type="ECO:0000256" key="6">
    <source>
        <dbReference type="ARBA" id="ARBA00023224"/>
    </source>
</evidence>
<dbReference type="Gene3D" id="6.10.340.10">
    <property type="match status" value="1"/>
</dbReference>
<keyword evidence="9" id="KW-0812">Transmembrane</keyword>
<evidence type="ECO:0000313" key="14">
    <source>
        <dbReference type="EMBL" id="GEO42377.1"/>
    </source>
</evidence>
<comment type="similarity">
    <text evidence="2">Belongs to the hemerythrin family.</text>
</comment>
<dbReference type="SUPFAM" id="SSF47188">
    <property type="entry name" value="Hemerythrin-like"/>
    <property type="match status" value="1"/>
</dbReference>
<keyword evidence="3" id="KW-0997">Cell inner membrane</keyword>
<accession>A0A512E0W4</accession>
<dbReference type="Proteomes" id="UP000321523">
    <property type="component" value="Unassembled WGS sequence"/>
</dbReference>
<evidence type="ECO:0000259" key="13">
    <source>
        <dbReference type="PROSITE" id="PS51753"/>
    </source>
</evidence>
<feature type="domain" description="HBM" evidence="13">
    <location>
        <begin position="50"/>
        <end position="290"/>
    </location>
</feature>
<feature type="domain" description="Methyl-accepting transducer" evidence="10">
    <location>
        <begin position="418"/>
        <end position="654"/>
    </location>
</feature>
<keyword evidence="6 8" id="KW-0807">Transducer</keyword>
<dbReference type="InterPro" id="IPR012312">
    <property type="entry name" value="Hemerythrin-like"/>
</dbReference>
<dbReference type="InterPro" id="IPR035938">
    <property type="entry name" value="Hemerythrin-like_sf"/>
</dbReference>
<name>A0A512E0W4_9PROT</name>
<feature type="domain" description="T-SNARE coiled-coil homology" evidence="11">
    <location>
        <begin position="570"/>
        <end position="632"/>
    </location>
</feature>
<dbReference type="GO" id="GO:0007165">
    <property type="term" value="P:signal transduction"/>
    <property type="evidence" value="ECO:0007669"/>
    <property type="project" value="UniProtKB-KW"/>
</dbReference>
<evidence type="ECO:0000256" key="2">
    <source>
        <dbReference type="ARBA" id="ARBA00010587"/>
    </source>
</evidence>
<comment type="caution">
    <text evidence="14">The sequence shown here is derived from an EMBL/GenBank/DDBJ whole genome shotgun (WGS) entry which is preliminary data.</text>
</comment>
<evidence type="ECO:0000256" key="3">
    <source>
        <dbReference type="ARBA" id="ARBA00022519"/>
    </source>
</evidence>
<evidence type="ECO:0000256" key="5">
    <source>
        <dbReference type="ARBA" id="ARBA00023004"/>
    </source>
</evidence>
<proteinExistence type="inferred from homology"/>
<evidence type="ECO:0000313" key="15">
    <source>
        <dbReference type="Proteomes" id="UP000321523"/>
    </source>
</evidence>
<dbReference type="EMBL" id="BJYZ01000040">
    <property type="protein sequence ID" value="GEO42377.1"/>
    <property type="molecule type" value="Genomic_DNA"/>
</dbReference>
<dbReference type="Pfam" id="PF01814">
    <property type="entry name" value="Hemerythrin"/>
    <property type="match status" value="1"/>
</dbReference>
<organism evidence="14 15">
    <name type="scientific">Skermanella aerolata</name>
    <dbReference type="NCBI Taxonomy" id="393310"/>
    <lineage>
        <taxon>Bacteria</taxon>
        <taxon>Pseudomonadati</taxon>
        <taxon>Pseudomonadota</taxon>
        <taxon>Alphaproteobacteria</taxon>
        <taxon>Rhodospirillales</taxon>
        <taxon>Azospirillaceae</taxon>
        <taxon>Skermanella</taxon>
    </lineage>
</organism>
<dbReference type="GO" id="GO:0046872">
    <property type="term" value="F:metal ion binding"/>
    <property type="evidence" value="ECO:0007669"/>
    <property type="project" value="UniProtKB-KW"/>
</dbReference>
<dbReference type="Pfam" id="PF00015">
    <property type="entry name" value="MCPsignal"/>
    <property type="match status" value="1"/>
</dbReference>
<dbReference type="PANTHER" id="PTHR32089">
    <property type="entry name" value="METHYL-ACCEPTING CHEMOTAXIS PROTEIN MCPB"/>
    <property type="match status" value="1"/>
</dbReference>
<evidence type="ECO:0000256" key="8">
    <source>
        <dbReference type="PROSITE-ProRule" id="PRU00284"/>
    </source>
</evidence>
<keyword evidence="3" id="KW-1003">Cell membrane</keyword>
<comment type="subcellular location">
    <subcellularLocation>
        <location evidence="1">Cell inner membrane</location>
        <topology evidence="1">Multi-pass membrane protein</topology>
    </subcellularLocation>
</comment>
<evidence type="ECO:0000256" key="7">
    <source>
        <dbReference type="ARBA" id="ARBA00029447"/>
    </source>
</evidence>
<evidence type="ECO:0000256" key="9">
    <source>
        <dbReference type="SAM" id="Phobius"/>
    </source>
</evidence>
<dbReference type="InterPro" id="IPR012827">
    <property type="entry name" value="Hemerythrin_metal-bd"/>
</dbReference>
<feature type="transmembrane region" description="Helical" evidence="9">
    <location>
        <begin position="300"/>
        <end position="322"/>
    </location>
</feature>
<dbReference type="InterPro" id="IPR016131">
    <property type="entry name" value="Haemerythrin_Fe_BS"/>
</dbReference>
<dbReference type="NCBIfam" id="NF033749">
    <property type="entry name" value="bact_hemeryth"/>
    <property type="match status" value="1"/>
</dbReference>
<keyword evidence="9" id="KW-1133">Transmembrane helix</keyword>
<keyword evidence="4" id="KW-0479">Metal-binding</keyword>
<dbReference type="RefSeq" id="WP_044435316.1">
    <property type="nucleotide sequence ID" value="NZ_BJYZ01000040.1"/>
</dbReference>